<evidence type="ECO:0000313" key="2">
    <source>
        <dbReference type="Proteomes" id="UP000577346"/>
    </source>
</evidence>
<proteinExistence type="predicted"/>
<accession>A0A7W2LZ00</accession>
<gene>
    <name evidence="1" type="ORF">H4C15_19315</name>
</gene>
<protein>
    <submittedName>
        <fullName evidence="1">Uncharacterized protein</fullName>
    </submittedName>
</protein>
<dbReference type="Proteomes" id="UP000577346">
    <property type="component" value="Unassembled WGS sequence"/>
</dbReference>
<reference evidence="1 2" key="1">
    <citation type="submission" date="2020-07" db="EMBL/GenBank/DDBJ databases">
        <title>Diversity of carbapenemase encoding genes among Pseudomonas putida group clinical isolates in a tertiary Brazilian hospital.</title>
        <authorList>
            <person name="Alberto-Lei F."/>
            <person name="Nodari C.S."/>
            <person name="Streling A.P."/>
            <person name="Paulino J.T."/>
            <person name="Bessa-Neto F.O."/>
            <person name="Cayo R."/>
            <person name="Gales A.C."/>
        </authorList>
    </citation>
    <scope>NUCLEOTIDE SEQUENCE [LARGE SCALE GENOMIC DNA]</scope>
    <source>
        <strain evidence="1 2">11213</strain>
    </source>
</reference>
<dbReference type="RefSeq" id="WP_182336971.1">
    <property type="nucleotide sequence ID" value="NZ_JACGDA010000048.1"/>
</dbReference>
<dbReference type="AlphaFoldDB" id="A0A7W2LZ00"/>
<dbReference type="EMBL" id="JACGDA010000048">
    <property type="protein sequence ID" value="MBA6149633.1"/>
    <property type="molecule type" value="Genomic_DNA"/>
</dbReference>
<sequence length="51" mass="5653">MSITKEQLIENIQDFFGDTNLPRSAVIEGLEEAASIIEMQLNALEEEDAEG</sequence>
<comment type="caution">
    <text evidence="1">The sequence shown here is derived from an EMBL/GenBank/DDBJ whole genome shotgun (WGS) entry which is preliminary data.</text>
</comment>
<evidence type="ECO:0000313" key="1">
    <source>
        <dbReference type="EMBL" id="MBA6149633.1"/>
    </source>
</evidence>
<name>A0A7W2LZ00_9PSED</name>
<organism evidence="1 2">
    <name type="scientific">Pseudomonas juntendi</name>
    <dbReference type="NCBI Taxonomy" id="2666183"/>
    <lineage>
        <taxon>Bacteria</taxon>
        <taxon>Pseudomonadati</taxon>
        <taxon>Pseudomonadota</taxon>
        <taxon>Gammaproteobacteria</taxon>
        <taxon>Pseudomonadales</taxon>
        <taxon>Pseudomonadaceae</taxon>
        <taxon>Pseudomonas</taxon>
    </lineage>
</organism>